<proteinExistence type="predicted"/>
<dbReference type="EMBL" id="UINC01200611">
    <property type="protein sequence ID" value="SVE19572.1"/>
    <property type="molecule type" value="Genomic_DNA"/>
</dbReference>
<feature type="compositionally biased region" description="Acidic residues" evidence="1">
    <location>
        <begin position="99"/>
        <end position="117"/>
    </location>
</feature>
<gene>
    <name evidence="2" type="ORF">METZ01_LOCUS472426</name>
</gene>
<sequence length="246" mass="27011">NDGSLDTADWEDNDEMDCSDDDADTCDDCSQNTSELHDPYGGGFNIWNDGVDYDNQNGSNNVDSKCDGGYDFPGRNHIDPISGPYGDLDDDNDGHKDYGDDDLSDDEDGEEQTDDDVCPQGFIGVEDWAAGEDAGTDYDQDGCQRDSDTDSDLDEDDEDVDDDGDGVWDEDEEGQSEWSIANGNCVLSYPPTYQRNVGNDYDGDGCLSGNGDEWTSIFLGLDNQDNVLYESWAQHTNVDNACDHEP</sequence>
<evidence type="ECO:0000256" key="1">
    <source>
        <dbReference type="SAM" id="MobiDB-lite"/>
    </source>
</evidence>
<protein>
    <submittedName>
        <fullName evidence="2">Uncharacterized protein</fullName>
    </submittedName>
</protein>
<dbReference type="AlphaFoldDB" id="A0A383BI47"/>
<feature type="region of interest" description="Disordered" evidence="1">
    <location>
        <begin position="1"/>
        <end position="179"/>
    </location>
</feature>
<feature type="compositionally biased region" description="Basic and acidic residues" evidence="1">
    <location>
        <begin position="64"/>
        <end position="78"/>
    </location>
</feature>
<evidence type="ECO:0000313" key="2">
    <source>
        <dbReference type="EMBL" id="SVE19572.1"/>
    </source>
</evidence>
<feature type="compositionally biased region" description="Polar residues" evidence="1">
    <location>
        <begin position="54"/>
        <end position="63"/>
    </location>
</feature>
<feature type="non-terminal residue" evidence="2">
    <location>
        <position position="1"/>
    </location>
</feature>
<feature type="non-terminal residue" evidence="2">
    <location>
        <position position="246"/>
    </location>
</feature>
<reference evidence="2" key="1">
    <citation type="submission" date="2018-05" db="EMBL/GenBank/DDBJ databases">
        <authorList>
            <person name="Lanie J.A."/>
            <person name="Ng W.-L."/>
            <person name="Kazmierczak K.M."/>
            <person name="Andrzejewski T.M."/>
            <person name="Davidsen T.M."/>
            <person name="Wayne K.J."/>
            <person name="Tettelin H."/>
            <person name="Glass J.I."/>
            <person name="Rusch D."/>
            <person name="Podicherti R."/>
            <person name="Tsui H.-C.T."/>
            <person name="Winkler M.E."/>
        </authorList>
    </citation>
    <scope>NUCLEOTIDE SEQUENCE</scope>
</reference>
<accession>A0A383BI47</accession>
<feature type="compositionally biased region" description="Acidic residues" evidence="1">
    <location>
        <begin position="149"/>
        <end position="175"/>
    </location>
</feature>
<name>A0A383BI47_9ZZZZ</name>
<organism evidence="2">
    <name type="scientific">marine metagenome</name>
    <dbReference type="NCBI Taxonomy" id="408172"/>
    <lineage>
        <taxon>unclassified sequences</taxon>
        <taxon>metagenomes</taxon>
        <taxon>ecological metagenomes</taxon>
    </lineage>
</organism>
<feature type="compositionally biased region" description="Acidic residues" evidence="1">
    <location>
        <begin position="8"/>
        <end position="27"/>
    </location>
</feature>